<comment type="caution">
    <text evidence="1">The sequence shown here is derived from an EMBL/GenBank/DDBJ whole genome shotgun (WGS) entry which is preliminary data.</text>
</comment>
<dbReference type="Proteomes" id="UP000193030">
    <property type="component" value="Unassembled WGS sequence"/>
</dbReference>
<evidence type="ECO:0000313" key="1">
    <source>
        <dbReference type="EMBL" id="ORO45957.1"/>
    </source>
</evidence>
<dbReference type="AlphaFoldDB" id="A0A1X1GGG1"/>
<evidence type="ECO:0008006" key="3">
    <source>
        <dbReference type="Google" id="ProtNLM"/>
    </source>
</evidence>
<proteinExistence type="predicted"/>
<gene>
    <name evidence="1" type="ORF">B7725_08925</name>
</gene>
<dbReference type="SUPFAM" id="SSF54611">
    <property type="entry name" value="SecB-like"/>
    <property type="match status" value="1"/>
</dbReference>
<dbReference type="Gene3D" id="3.10.420.10">
    <property type="entry name" value="SecB-like"/>
    <property type="match status" value="1"/>
</dbReference>
<name>A0A1X1GGG1_STROR</name>
<accession>A0A1X1GGG1</accession>
<dbReference type="RefSeq" id="WP_084875773.1">
    <property type="nucleotide sequence ID" value="NZ_NCUG01000018.1"/>
</dbReference>
<reference evidence="1 2" key="1">
    <citation type="journal article" date="2016" name="Eur. J. Clin. Microbiol. Infect. Dis.">
        <title>Whole genome sequencing as a tool for phylogenetic analysis of clinical strains of Mitis group streptococci.</title>
        <authorList>
            <person name="Rasmussen L.H."/>
            <person name="Dargis R."/>
            <person name="Hojholt K."/>
            <person name="Christensen J.J."/>
            <person name="Skovgaard O."/>
            <person name="Justesen U.S."/>
            <person name="Rosenvinge F.S."/>
            <person name="Moser C."/>
            <person name="Lukjancenko O."/>
            <person name="Rasmussen S."/>
            <person name="Nielsen X.C."/>
        </authorList>
    </citation>
    <scope>NUCLEOTIDE SEQUENCE [LARGE SCALE GENOMIC DNA]</scope>
    <source>
        <strain evidence="1 2">OD_314165_09</strain>
    </source>
</reference>
<dbReference type="EMBL" id="NCUG01000018">
    <property type="protein sequence ID" value="ORO45957.1"/>
    <property type="molecule type" value="Genomic_DNA"/>
</dbReference>
<evidence type="ECO:0000313" key="2">
    <source>
        <dbReference type="Proteomes" id="UP000193030"/>
    </source>
</evidence>
<organism evidence="1 2">
    <name type="scientific">Streptococcus oralis subsp. tigurinus</name>
    <dbReference type="NCBI Taxonomy" id="1077464"/>
    <lineage>
        <taxon>Bacteria</taxon>
        <taxon>Bacillati</taxon>
        <taxon>Bacillota</taxon>
        <taxon>Bacilli</taxon>
        <taxon>Lactobacillales</taxon>
        <taxon>Streptococcaceae</taxon>
        <taxon>Streptococcus</taxon>
    </lineage>
</organism>
<sequence length="135" mass="15481">MEKPVIYLQKYEIEEIKLLRNVDLSDDERTLNLDLNIGTTESKKEGRVVLSSKILDTENRRELFVKLAGYFEINIDKIGDEDPNKFLAINGTSIIYPYLRSFVSMLSSLDSKEAIVLPTVNVLELLRESEGKNQK</sequence>
<protein>
    <recommendedName>
        <fullName evidence="3">Preprotein translocase subunit SecB</fullName>
    </recommendedName>
</protein>
<dbReference type="InterPro" id="IPR035958">
    <property type="entry name" value="SecB-like_sf"/>
</dbReference>